<dbReference type="Proteomes" id="UP000663419">
    <property type="component" value="Chromosome 4"/>
</dbReference>
<dbReference type="EMBL" id="CP069105">
    <property type="protein sequence ID" value="QSS55121.1"/>
    <property type="molecule type" value="Genomic_DNA"/>
</dbReference>
<protein>
    <submittedName>
        <fullName evidence="1">Uncharacterized protein</fullName>
    </submittedName>
</protein>
<gene>
    <name evidence="1" type="ORF">I7I53_02909</name>
</gene>
<evidence type="ECO:0000313" key="2">
    <source>
        <dbReference type="Proteomes" id="UP000663419"/>
    </source>
</evidence>
<accession>A0A8A1LMP8</accession>
<organism evidence="1 2">
    <name type="scientific">Ajellomyces capsulatus (strain H88)</name>
    <name type="common">Darling's disease fungus</name>
    <name type="synonym">Histoplasma capsulatum</name>
    <dbReference type="NCBI Taxonomy" id="544711"/>
    <lineage>
        <taxon>Eukaryota</taxon>
        <taxon>Fungi</taxon>
        <taxon>Dikarya</taxon>
        <taxon>Ascomycota</taxon>
        <taxon>Pezizomycotina</taxon>
        <taxon>Eurotiomycetes</taxon>
        <taxon>Eurotiomycetidae</taxon>
        <taxon>Onygenales</taxon>
        <taxon>Ajellomycetaceae</taxon>
        <taxon>Histoplasma</taxon>
    </lineage>
</organism>
<dbReference type="VEuPathDB" id="FungiDB:I7I53_02909"/>
<proteinExistence type="predicted"/>
<name>A0A8A1LMP8_AJEC8</name>
<sequence>MSPAFACWTLGILPPIRRFWLIAVTGIRIGFPFGPWAVYPGSCRWQADEICSFMGSFVQTSTD</sequence>
<dbReference type="AlphaFoldDB" id="A0A8A1LMP8"/>
<evidence type="ECO:0000313" key="1">
    <source>
        <dbReference type="EMBL" id="QSS55121.1"/>
    </source>
</evidence>
<reference evidence="1" key="1">
    <citation type="submission" date="2021-01" db="EMBL/GenBank/DDBJ databases">
        <title>Chromosome-level genome assembly of a human fungal pathogen reveals clustering of transcriptionally co-regulated genes.</title>
        <authorList>
            <person name="Voorhies M."/>
            <person name="Cohen S."/>
            <person name="Shea T.P."/>
            <person name="Petrus S."/>
            <person name="Munoz J.F."/>
            <person name="Poplawski S."/>
            <person name="Goldman W.E."/>
            <person name="Michael T."/>
            <person name="Cuomo C.A."/>
            <person name="Sil A."/>
            <person name="Beyhan S."/>
        </authorList>
    </citation>
    <scope>NUCLEOTIDE SEQUENCE</scope>
    <source>
        <strain evidence="1">H88</strain>
    </source>
</reference>